<dbReference type="Proteomes" id="UP001501153">
    <property type="component" value="Unassembled WGS sequence"/>
</dbReference>
<organism evidence="1 2">
    <name type="scientific">Hymenobacter saemangeumensis</name>
    <dbReference type="NCBI Taxonomy" id="1084522"/>
    <lineage>
        <taxon>Bacteria</taxon>
        <taxon>Pseudomonadati</taxon>
        <taxon>Bacteroidota</taxon>
        <taxon>Cytophagia</taxon>
        <taxon>Cytophagales</taxon>
        <taxon>Hymenobacteraceae</taxon>
        <taxon>Hymenobacter</taxon>
    </lineage>
</organism>
<accession>A0ABP8HWS4</accession>
<reference evidence="2" key="1">
    <citation type="journal article" date="2019" name="Int. J. Syst. Evol. Microbiol.">
        <title>The Global Catalogue of Microorganisms (GCM) 10K type strain sequencing project: providing services to taxonomists for standard genome sequencing and annotation.</title>
        <authorList>
            <consortium name="The Broad Institute Genomics Platform"/>
            <consortium name="The Broad Institute Genome Sequencing Center for Infectious Disease"/>
            <person name="Wu L."/>
            <person name="Ma J."/>
        </authorList>
    </citation>
    <scope>NUCLEOTIDE SEQUENCE [LARGE SCALE GENOMIC DNA]</scope>
    <source>
        <strain evidence="2">JCM 17923</strain>
    </source>
</reference>
<dbReference type="RefSeq" id="WP_345232687.1">
    <property type="nucleotide sequence ID" value="NZ_BAABGZ010000003.1"/>
</dbReference>
<sequence length="381" mass="40807">MTFKFASTALFALALGVSSCSKTDEPTPALRAKMDYSSLTASTRYTEAFKNSEGVSTVDLGDAAKRLDMFSELNSYMALVAVASPGTPSTLEAARLRNFYTNTAAPFAAAALNTSGVQLRDKTAASFSEANASTVRTYIDTKLNELAVASQSVNNTAVRGQAGRIGRYLVDGNGYEVNQVIQKALIGALLLDQIDNVLLGSNGLNANNSQLVSGKTYSELEHNWDMAYGYMTTNAIMTTDITLTPRERFLAGYLNEKNGTASPAVYQAFLKGRAAIVNNDLTTLKAQSDIIRTELEKTIAKSAVSYLTNWKSHSTLEAKTHALAEGLGFIYSLRFCSKFGADAAWSDSVLRGLMSGSQGAWDLTNAQADTAIGAINTKFSL</sequence>
<dbReference type="InterPro" id="IPR032331">
    <property type="entry name" value="DUF4856"/>
</dbReference>
<keyword evidence="2" id="KW-1185">Reference proteome</keyword>
<evidence type="ECO:0000313" key="1">
    <source>
        <dbReference type="EMBL" id="GAA4346185.1"/>
    </source>
</evidence>
<proteinExistence type="predicted"/>
<gene>
    <name evidence="1" type="ORF">GCM10023185_00420</name>
</gene>
<dbReference type="PROSITE" id="PS51257">
    <property type="entry name" value="PROKAR_LIPOPROTEIN"/>
    <property type="match status" value="1"/>
</dbReference>
<name>A0ABP8HWS4_9BACT</name>
<protein>
    <submittedName>
        <fullName evidence="1">DUF4856 domain-containing protein</fullName>
    </submittedName>
</protein>
<dbReference type="Pfam" id="PF16148">
    <property type="entry name" value="DUF4856"/>
    <property type="match status" value="1"/>
</dbReference>
<dbReference type="EMBL" id="BAABGZ010000003">
    <property type="protein sequence ID" value="GAA4346185.1"/>
    <property type="molecule type" value="Genomic_DNA"/>
</dbReference>
<comment type="caution">
    <text evidence="1">The sequence shown here is derived from an EMBL/GenBank/DDBJ whole genome shotgun (WGS) entry which is preliminary data.</text>
</comment>
<evidence type="ECO:0000313" key="2">
    <source>
        <dbReference type="Proteomes" id="UP001501153"/>
    </source>
</evidence>